<dbReference type="GO" id="GO:0009307">
    <property type="term" value="P:DNA restriction-modification system"/>
    <property type="evidence" value="ECO:0007669"/>
    <property type="project" value="InterPro"/>
</dbReference>
<dbReference type="Gene3D" id="3.40.50.150">
    <property type="entry name" value="Vaccinia Virus protein VP39"/>
    <property type="match status" value="2"/>
</dbReference>
<evidence type="ECO:0000256" key="3">
    <source>
        <dbReference type="ARBA" id="ARBA00022691"/>
    </source>
</evidence>
<keyword evidence="3" id="KW-0949">S-adenosyl-L-methionine</keyword>
<evidence type="ECO:0008006" key="6">
    <source>
        <dbReference type="Google" id="ProtNLM"/>
    </source>
</evidence>
<dbReference type="PANTHER" id="PTHR30481">
    <property type="entry name" value="DNA ADENINE METHYLASE"/>
    <property type="match status" value="1"/>
</dbReference>
<reference evidence="4" key="1">
    <citation type="journal article" date="2014" name="Int. J. Syst. Evol. Microbiol.">
        <title>Complete genome sequence of Corynebacterium casei LMG S-19264T (=DSM 44701T), isolated from a smear-ripened cheese.</title>
        <authorList>
            <consortium name="US DOE Joint Genome Institute (JGI-PGF)"/>
            <person name="Walter F."/>
            <person name="Albersmeier A."/>
            <person name="Kalinowski J."/>
            <person name="Ruckert C."/>
        </authorList>
    </citation>
    <scope>NUCLEOTIDE SEQUENCE</scope>
    <source>
        <strain evidence="4">KCTC 32255</strain>
    </source>
</reference>
<keyword evidence="2" id="KW-0808">Transferase</keyword>
<organism evidence="4 5">
    <name type="scientific">Novosphingobium colocasiae</name>
    <dbReference type="NCBI Taxonomy" id="1256513"/>
    <lineage>
        <taxon>Bacteria</taxon>
        <taxon>Pseudomonadati</taxon>
        <taxon>Pseudomonadota</taxon>
        <taxon>Alphaproteobacteria</taxon>
        <taxon>Sphingomonadales</taxon>
        <taxon>Sphingomonadaceae</taxon>
        <taxon>Novosphingobium</taxon>
    </lineage>
</organism>
<dbReference type="GO" id="GO:1904047">
    <property type="term" value="F:S-adenosyl-L-methionine binding"/>
    <property type="evidence" value="ECO:0007669"/>
    <property type="project" value="TreeGrafter"/>
</dbReference>
<evidence type="ECO:0000313" key="5">
    <source>
        <dbReference type="Proteomes" id="UP000648075"/>
    </source>
</evidence>
<dbReference type="SUPFAM" id="SSF53335">
    <property type="entry name" value="S-adenosyl-L-methionine-dependent methyltransferases"/>
    <property type="match status" value="1"/>
</dbReference>
<dbReference type="GO" id="GO:0032259">
    <property type="term" value="P:methylation"/>
    <property type="evidence" value="ECO:0007669"/>
    <property type="project" value="UniProtKB-KW"/>
</dbReference>
<comment type="caution">
    <text evidence="4">The sequence shown here is derived from an EMBL/GenBank/DDBJ whole genome shotgun (WGS) entry which is preliminary data.</text>
</comment>
<dbReference type="GO" id="GO:0043565">
    <property type="term" value="F:sequence-specific DNA binding"/>
    <property type="evidence" value="ECO:0007669"/>
    <property type="project" value="TreeGrafter"/>
</dbReference>
<proteinExistence type="predicted"/>
<dbReference type="GO" id="GO:0006298">
    <property type="term" value="P:mismatch repair"/>
    <property type="evidence" value="ECO:0007669"/>
    <property type="project" value="TreeGrafter"/>
</dbReference>
<protein>
    <recommendedName>
        <fullName evidence="6">Site-specific DNA-methyltransferase (adenine-specific)</fullName>
    </recommendedName>
</protein>
<dbReference type="Proteomes" id="UP000648075">
    <property type="component" value="Unassembled WGS sequence"/>
</dbReference>
<dbReference type="GO" id="GO:0009007">
    <property type="term" value="F:site-specific DNA-methyltransferase (adenine-specific) activity"/>
    <property type="evidence" value="ECO:0007669"/>
    <property type="project" value="UniProtKB-EC"/>
</dbReference>
<dbReference type="PRINTS" id="PR00505">
    <property type="entry name" value="D12N6MTFRASE"/>
</dbReference>
<dbReference type="InterPro" id="IPR029063">
    <property type="entry name" value="SAM-dependent_MTases_sf"/>
</dbReference>
<accession>A0A918PEL2</accession>
<keyword evidence="5" id="KW-1185">Reference proteome</keyword>
<dbReference type="AlphaFoldDB" id="A0A918PEL2"/>
<dbReference type="InterPro" id="IPR012327">
    <property type="entry name" value="MeTrfase_D12"/>
</dbReference>
<evidence type="ECO:0000256" key="2">
    <source>
        <dbReference type="ARBA" id="ARBA00022679"/>
    </source>
</evidence>
<dbReference type="Pfam" id="PF02086">
    <property type="entry name" value="MethyltransfD12"/>
    <property type="match status" value="1"/>
</dbReference>
<keyword evidence="1" id="KW-0489">Methyltransferase</keyword>
<evidence type="ECO:0000256" key="1">
    <source>
        <dbReference type="ARBA" id="ARBA00022603"/>
    </source>
</evidence>
<gene>
    <name evidence="4" type="ORF">GCM10011614_16810</name>
</gene>
<name>A0A918PEL2_9SPHN</name>
<reference evidence="4" key="2">
    <citation type="submission" date="2020-09" db="EMBL/GenBank/DDBJ databases">
        <authorList>
            <person name="Sun Q."/>
            <person name="Kim S."/>
        </authorList>
    </citation>
    <scope>NUCLEOTIDE SEQUENCE</scope>
    <source>
        <strain evidence="4">KCTC 32255</strain>
    </source>
</reference>
<sequence length="287" mass="31836">MDTAPAPTRPILRWHGGKWLLAPWIIAQFPPHRVYVEPFGGAWSVGFRKPRAAAEVWNDLDAELVNLFGVLRDTDGSSRLTAALRLTPFARDEFYRAYELAGCAVERARRLIVRSFMGHGSDGASGQYRTGFRANSNRSGSPPAVDWTNLPDSLDLAVARLRGVVIESRPAMQVMAAHDGPDTLHYVDPPYLAETRARAHRRADNGGVYRHELSDDDHAELLAFLDKLRGMVVLSGYPSPIYDRALQGWLRIDRAARADGALPRTECIWLNPSCASRRPSPDLLATA</sequence>
<dbReference type="EMBL" id="BMZA01000004">
    <property type="protein sequence ID" value="GGZ02378.1"/>
    <property type="molecule type" value="Genomic_DNA"/>
</dbReference>
<dbReference type="PANTHER" id="PTHR30481:SF4">
    <property type="entry name" value="SITE-SPECIFIC DNA-METHYLTRANSFERASE (ADENINE-SPECIFIC)"/>
    <property type="match status" value="1"/>
</dbReference>
<evidence type="ECO:0000313" key="4">
    <source>
        <dbReference type="EMBL" id="GGZ02378.1"/>
    </source>
</evidence>